<evidence type="ECO:0000313" key="2">
    <source>
        <dbReference type="EMBL" id="ROL46354.1"/>
    </source>
</evidence>
<evidence type="ECO:0000313" key="3">
    <source>
        <dbReference type="Proteomes" id="UP000281406"/>
    </source>
</evidence>
<gene>
    <name evidence="2" type="ORF">DPX16_9089</name>
</gene>
<organism evidence="2 3">
    <name type="scientific">Anabarilius grahami</name>
    <name type="common">Kanglang fish</name>
    <name type="synonym">Barilius grahami</name>
    <dbReference type="NCBI Taxonomy" id="495550"/>
    <lineage>
        <taxon>Eukaryota</taxon>
        <taxon>Metazoa</taxon>
        <taxon>Chordata</taxon>
        <taxon>Craniata</taxon>
        <taxon>Vertebrata</taxon>
        <taxon>Euteleostomi</taxon>
        <taxon>Actinopterygii</taxon>
        <taxon>Neopterygii</taxon>
        <taxon>Teleostei</taxon>
        <taxon>Ostariophysi</taxon>
        <taxon>Cypriniformes</taxon>
        <taxon>Xenocyprididae</taxon>
        <taxon>Xenocypridinae</taxon>
        <taxon>Xenocypridinae incertae sedis</taxon>
        <taxon>Anabarilius</taxon>
    </lineage>
</organism>
<dbReference type="Proteomes" id="UP000281406">
    <property type="component" value="Unassembled WGS sequence"/>
</dbReference>
<proteinExistence type="predicted"/>
<name>A0A3N0YJR0_ANAGA</name>
<dbReference type="EMBL" id="RJVU01038599">
    <property type="protein sequence ID" value="ROL46354.1"/>
    <property type="molecule type" value="Genomic_DNA"/>
</dbReference>
<accession>A0A3N0YJR0</accession>
<feature type="region of interest" description="Disordered" evidence="1">
    <location>
        <begin position="144"/>
        <end position="163"/>
    </location>
</feature>
<sequence length="163" mass="18199">MCSCRPVRVPMMNPSTVKSTYNRFVDKCQVKALYLVHYPAVHRCFPPRCTGALPRHAARGRSVHFPGGVQVHVHRPIGGDRHRFGGLRRRYASSPREPSPIRHTGGTLCLKTMRENQNKTAVAGASILYCTTIIRPRGPRLNCSDRDAHSAAVGSDVRRETRC</sequence>
<comment type="caution">
    <text evidence="2">The sequence shown here is derived from an EMBL/GenBank/DDBJ whole genome shotgun (WGS) entry which is preliminary data.</text>
</comment>
<dbReference type="AlphaFoldDB" id="A0A3N0YJR0"/>
<protein>
    <submittedName>
        <fullName evidence="2">Uncharacterized protein</fullName>
    </submittedName>
</protein>
<evidence type="ECO:0000256" key="1">
    <source>
        <dbReference type="SAM" id="MobiDB-lite"/>
    </source>
</evidence>
<keyword evidence="3" id="KW-1185">Reference proteome</keyword>
<reference evidence="2 3" key="1">
    <citation type="submission" date="2018-10" db="EMBL/GenBank/DDBJ databases">
        <title>Genome assembly for a Yunnan-Guizhou Plateau 3E fish, Anabarilius grahami (Regan), and its evolutionary and genetic applications.</title>
        <authorList>
            <person name="Jiang W."/>
        </authorList>
    </citation>
    <scope>NUCLEOTIDE SEQUENCE [LARGE SCALE GENOMIC DNA]</scope>
    <source>
        <strain evidence="2">AG-KIZ</strain>
        <tissue evidence="2">Muscle</tissue>
    </source>
</reference>